<protein>
    <recommendedName>
        <fullName evidence="3">Coenzyme PQQ synthesis protein A</fullName>
    </recommendedName>
</protein>
<comment type="similarity">
    <text evidence="2">Belongs to the PqqA family.</text>
</comment>
<comment type="caution">
    <text evidence="4">The sequence shown here is derived from an EMBL/GenBank/DDBJ whole genome shotgun (WGS) entry which is preliminary data.</text>
</comment>
<dbReference type="InterPro" id="IPR011725">
    <property type="entry name" value="PQQ_synth_PqqA"/>
</dbReference>
<dbReference type="Proteomes" id="UP001501637">
    <property type="component" value="Unassembled WGS sequence"/>
</dbReference>
<evidence type="ECO:0000313" key="5">
    <source>
        <dbReference type="Proteomes" id="UP001501637"/>
    </source>
</evidence>
<reference evidence="5" key="1">
    <citation type="journal article" date="2019" name="Int. J. Syst. Evol. Microbiol.">
        <title>The Global Catalogue of Microorganisms (GCM) 10K type strain sequencing project: providing services to taxonomists for standard genome sequencing and annotation.</title>
        <authorList>
            <consortium name="The Broad Institute Genomics Platform"/>
            <consortium name="The Broad Institute Genome Sequencing Center for Infectious Disease"/>
            <person name="Wu L."/>
            <person name="Ma J."/>
        </authorList>
    </citation>
    <scope>NUCLEOTIDE SEQUENCE [LARGE SCALE GENOMIC DNA]</scope>
    <source>
        <strain evidence="5">JCM 9092</strain>
    </source>
</reference>
<evidence type="ECO:0000313" key="4">
    <source>
        <dbReference type="EMBL" id="GAA3141903.1"/>
    </source>
</evidence>
<comment type="pathway">
    <text evidence="1">Cofactor biosynthesis; pyrroloquinoline quinone biosynthesis.</text>
</comment>
<evidence type="ECO:0000256" key="3">
    <source>
        <dbReference type="ARBA" id="ARBA00015086"/>
    </source>
</evidence>
<dbReference type="RefSeq" id="WP_344528503.1">
    <property type="nucleotide sequence ID" value="NZ_BAAAUG010000170.1"/>
</dbReference>
<accession>A0ABP6NAP3</accession>
<sequence>MNDDQNPTAPEVTEAVTAWQTPEYEVVETALEVTAYRSADR</sequence>
<dbReference type="EMBL" id="BAAAUG010000170">
    <property type="protein sequence ID" value="GAA3141903.1"/>
    <property type="molecule type" value="Genomic_DNA"/>
</dbReference>
<proteinExistence type="inferred from homology"/>
<keyword evidence="5" id="KW-1185">Reference proteome</keyword>
<organism evidence="4 5">
    <name type="scientific">Streptomyces rectiviolaceus</name>
    <dbReference type="NCBI Taxonomy" id="332591"/>
    <lineage>
        <taxon>Bacteria</taxon>
        <taxon>Bacillati</taxon>
        <taxon>Actinomycetota</taxon>
        <taxon>Actinomycetes</taxon>
        <taxon>Kitasatosporales</taxon>
        <taxon>Streptomycetaceae</taxon>
        <taxon>Streptomyces</taxon>
    </lineage>
</organism>
<evidence type="ECO:0000256" key="1">
    <source>
        <dbReference type="ARBA" id="ARBA00004886"/>
    </source>
</evidence>
<evidence type="ECO:0000256" key="2">
    <source>
        <dbReference type="ARBA" id="ARBA00009325"/>
    </source>
</evidence>
<dbReference type="NCBIfam" id="TIGR02107">
    <property type="entry name" value="PQQ_syn_pqqA"/>
    <property type="match status" value="1"/>
</dbReference>
<gene>
    <name evidence="4" type="ORF">GCM10010449_72100</name>
</gene>
<name>A0ABP6NAP3_9ACTN</name>